<feature type="region of interest" description="Disordered" evidence="2">
    <location>
        <begin position="65"/>
        <end position="112"/>
    </location>
</feature>
<comment type="caution">
    <text evidence="4">The sequence shown here is derived from an EMBL/GenBank/DDBJ whole genome shotgun (WGS) entry which is preliminary data.</text>
</comment>
<protein>
    <recommendedName>
        <fullName evidence="3">Zn(2)-C6 fungal-type domain-containing protein</fullName>
    </recommendedName>
</protein>
<gene>
    <name evidence="4" type="ORF">BDP55DRAFT_683885</name>
</gene>
<keyword evidence="5" id="KW-1185">Reference proteome</keyword>
<accession>A0AAJ0EMZ8</accession>
<proteinExistence type="predicted"/>
<evidence type="ECO:0000259" key="3">
    <source>
        <dbReference type="PROSITE" id="PS50048"/>
    </source>
</evidence>
<evidence type="ECO:0000256" key="2">
    <source>
        <dbReference type="SAM" id="MobiDB-lite"/>
    </source>
</evidence>
<dbReference type="InterPro" id="IPR036864">
    <property type="entry name" value="Zn2-C6_fun-type_DNA-bd_sf"/>
</dbReference>
<dbReference type="CDD" id="cd00067">
    <property type="entry name" value="GAL4"/>
    <property type="match status" value="1"/>
</dbReference>
<dbReference type="AlphaFoldDB" id="A0AAJ0EMZ8"/>
<dbReference type="SMART" id="SM00066">
    <property type="entry name" value="GAL4"/>
    <property type="match status" value="1"/>
</dbReference>
<name>A0AAJ0EMZ8_9PEZI</name>
<evidence type="ECO:0000256" key="1">
    <source>
        <dbReference type="ARBA" id="ARBA00023242"/>
    </source>
</evidence>
<dbReference type="PROSITE" id="PS00463">
    <property type="entry name" value="ZN2_CY6_FUNGAL_1"/>
    <property type="match status" value="1"/>
</dbReference>
<dbReference type="Gene3D" id="4.10.240.10">
    <property type="entry name" value="Zn(2)-C6 fungal-type DNA-binding domain"/>
    <property type="match status" value="1"/>
</dbReference>
<feature type="domain" description="Zn(2)-C6 fungal-type" evidence="3">
    <location>
        <begin position="30"/>
        <end position="63"/>
    </location>
</feature>
<evidence type="ECO:0000313" key="4">
    <source>
        <dbReference type="EMBL" id="KAK1658036.1"/>
    </source>
</evidence>
<feature type="compositionally biased region" description="Low complexity" evidence="2">
    <location>
        <begin position="150"/>
        <end position="161"/>
    </location>
</feature>
<dbReference type="GO" id="GO:0008270">
    <property type="term" value="F:zinc ion binding"/>
    <property type="evidence" value="ECO:0007669"/>
    <property type="project" value="InterPro"/>
</dbReference>
<dbReference type="GeneID" id="85460894"/>
<dbReference type="InterPro" id="IPR001138">
    <property type="entry name" value="Zn2Cys6_DnaBD"/>
</dbReference>
<dbReference type="PANTHER" id="PTHR31668">
    <property type="entry name" value="GLUCOSE TRANSPORT TRANSCRIPTION REGULATOR RGT1-RELATED-RELATED"/>
    <property type="match status" value="1"/>
</dbReference>
<dbReference type="Pfam" id="PF00172">
    <property type="entry name" value="Zn_clus"/>
    <property type="match status" value="1"/>
</dbReference>
<organism evidence="4 5">
    <name type="scientific">Colletotrichum godetiae</name>
    <dbReference type="NCBI Taxonomy" id="1209918"/>
    <lineage>
        <taxon>Eukaryota</taxon>
        <taxon>Fungi</taxon>
        <taxon>Dikarya</taxon>
        <taxon>Ascomycota</taxon>
        <taxon>Pezizomycotina</taxon>
        <taxon>Sordariomycetes</taxon>
        <taxon>Hypocreomycetidae</taxon>
        <taxon>Glomerellales</taxon>
        <taxon>Glomerellaceae</taxon>
        <taxon>Colletotrichum</taxon>
        <taxon>Colletotrichum acutatum species complex</taxon>
    </lineage>
</organism>
<reference evidence="4" key="1">
    <citation type="submission" date="2021-06" db="EMBL/GenBank/DDBJ databases">
        <title>Comparative genomics, transcriptomics and evolutionary studies reveal genomic signatures of adaptation to plant cell wall in hemibiotrophic fungi.</title>
        <authorList>
            <consortium name="DOE Joint Genome Institute"/>
            <person name="Baroncelli R."/>
            <person name="Diaz J.F."/>
            <person name="Benocci T."/>
            <person name="Peng M."/>
            <person name="Battaglia E."/>
            <person name="Haridas S."/>
            <person name="Andreopoulos W."/>
            <person name="Labutti K."/>
            <person name="Pangilinan J."/>
            <person name="Floch G.L."/>
            <person name="Makela M.R."/>
            <person name="Henrissat B."/>
            <person name="Grigoriev I.V."/>
            <person name="Crouch J.A."/>
            <person name="De Vries R.P."/>
            <person name="Sukno S.A."/>
            <person name="Thon M.R."/>
        </authorList>
    </citation>
    <scope>NUCLEOTIDE SEQUENCE</scope>
    <source>
        <strain evidence="4">CBS 193.32</strain>
    </source>
</reference>
<feature type="region of interest" description="Disordered" evidence="2">
    <location>
        <begin position="150"/>
        <end position="170"/>
    </location>
</feature>
<dbReference type="SUPFAM" id="SSF57701">
    <property type="entry name" value="Zn2/Cys6 DNA-binding domain"/>
    <property type="match status" value="1"/>
</dbReference>
<dbReference type="RefSeq" id="XP_060422800.1">
    <property type="nucleotide sequence ID" value="XM_060576368.1"/>
</dbReference>
<dbReference type="EMBL" id="JAHMHR010000080">
    <property type="protein sequence ID" value="KAK1658036.1"/>
    <property type="molecule type" value="Genomic_DNA"/>
</dbReference>
<evidence type="ECO:0000313" key="5">
    <source>
        <dbReference type="Proteomes" id="UP001224890"/>
    </source>
</evidence>
<keyword evidence="1" id="KW-0539">Nucleus</keyword>
<dbReference type="PROSITE" id="PS50048">
    <property type="entry name" value="ZN2_CY6_FUNGAL_2"/>
    <property type="match status" value="1"/>
</dbReference>
<dbReference type="GO" id="GO:0000981">
    <property type="term" value="F:DNA-binding transcription factor activity, RNA polymerase II-specific"/>
    <property type="evidence" value="ECO:0007669"/>
    <property type="project" value="InterPro"/>
</dbReference>
<dbReference type="InterPro" id="IPR050797">
    <property type="entry name" value="Carb_Metab_Trans_Reg"/>
</dbReference>
<dbReference type="Proteomes" id="UP001224890">
    <property type="component" value="Unassembled WGS sequence"/>
</dbReference>
<sequence length="424" mass="46442">MDVCRSPPQQAPEATSFAANKLSVQSYRRSCDRCHVQKLKCSRNTRSPTQCHRCERAGHKCVYSQRNPRQSARVKGSASSAARGGAGQSHQLPMPAGGDDASSDKLSPEWPGTLDGDAVDLLQEWTWQDFTGGPLGDYHDLLGQTLYSPQTTSTSTSTPLSAKEGNNTATVSEQQDVFERLSSISKTLEDYMHFLANQWDHKEIQNYPIGEVFGTFQAFLTMLQVQRPIENPGVLEGCQHTRTVLLASHCYTVCVKIMEALAETLCQDMSAQASQNALRQPPGDVISANGAEVDFLVGESFSHLHPLASSLVSACTTLHTGVGILCKVEVELGVPWGNGIMAREALPVEGDVETLFPSQKRKSSAAFTQAARFLGVMREGADSDFGYISNLQNFHRHHAGILRLTRQHTVYFLSKILSPQTTRT</sequence>